<sequence length="60" mass="6800">MHLSSHSSQAPSFRVPQCHLLEAGLHYAQLITQYITCFCCHFRSFDVTAGILTAKPYLRC</sequence>
<dbReference type="AlphaFoldDB" id="A0A0E9TIY3"/>
<name>A0A0E9TIY3_ANGAN</name>
<dbReference type="EMBL" id="GBXM01055026">
    <property type="protein sequence ID" value="JAH53551.1"/>
    <property type="molecule type" value="Transcribed_RNA"/>
</dbReference>
<reference evidence="1" key="2">
    <citation type="journal article" date="2015" name="Fish Shellfish Immunol.">
        <title>Early steps in the European eel (Anguilla anguilla)-Vibrio vulnificus interaction in the gills: Role of the RtxA13 toxin.</title>
        <authorList>
            <person name="Callol A."/>
            <person name="Pajuelo D."/>
            <person name="Ebbesson L."/>
            <person name="Teles M."/>
            <person name="MacKenzie S."/>
            <person name="Amaro C."/>
        </authorList>
    </citation>
    <scope>NUCLEOTIDE SEQUENCE</scope>
</reference>
<accession>A0A0E9TIY3</accession>
<organism evidence="1">
    <name type="scientific">Anguilla anguilla</name>
    <name type="common">European freshwater eel</name>
    <name type="synonym">Muraena anguilla</name>
    <dbReference type="NCBI Taxonomy" id="7936"/>
    <lineage>
        <taxon>Eukaryota</taxon>
        <taxon>Metazoa</taxon>
        <taxon>Chordata</taxon>
        <taxon>Craniata</taxon>
        <taxon>Vertebrata</taxon>
        <taxon>Euteleostomi</taxon>
        <taxon>Actinopterygii</taxon>
        <taxon>Neopterygii</taxon>
        <taxon>Teleostei</taxon>
        <taxon>Anguilliformes</taxon>
        <taxon>Anguillidae</taxon>
        <taxon>Anguilla</taxon>
    </lineage>
</organism>
<proteinExistence type="predicted"/>
<reference evidence="1" key="1">
    <citation type="submission" date="2014-11" db="EMBL/GenBank/DDBJ databases">
        <authorList>
            <person name="Amaro Gonzalez C."/>
        </authorList>
    </citation>
    <scope>NUCLEOTIDE SEQUENCE</scope>
</reference>
<protein>
    <submittedName>
        <fullName evidence="1">Uncharacterized protein</fullName>
    </submittedName>
</protein>
<evidence type="ECO:0000313" key="1">
    <source>
        <dbReference type="EMBL" id="JAH53551.1"/>
    </source>
</evidence>